<feature type="transmembrane region" description="Helical" evidence="7">
    <location>
        <begin position="198"/>
        <end position="219"/>
    </location>
</feature>
<dbReference type="EC" id="2.7.13.3" evidence="2"/>
<evidence type="ECO:0000256" key="4">
    <source>
        <dbReference type="ARBA" id="ARBA00022679"/>
    </source>
</evidence>
<evidence type="ECO:0000256" key="6">
    <source>
        <dbReference type="ARBA" id="ARBA00023012"/>
    </source>
</evidence>
<accession>A0ABT2G514</accession>
<dbReference type="InterPro" id="IPR005467">
    <property type="entry name" value="His_kinase_dom"/>
</dbReference>
<dbReference type="InterPro" id="IPR031621">
    <property type="entry name" value="HisKA_7TM"/>
</dbReference>
<feature type="transmembrane region" description="Helical" evidence="7">
    <location>
        <begin position="134"/>
        <end position="154"/>
    </location>
</feature>
<dbReference type="InterPro" id="IPR003594">
    <property type="entry name" value="HATPase_dom"/>
</dbReference>
<dbReference type="Pfam" id="PF16927">
    <property type="entry name" value="HisKA_7TM"/>
    <property type="match status" value="1"/>
</dbReference>
<evidence type="ECO:0000256" key="3">
    <source>
        <dbReference type="ARBA" id="ARBA00022553"/>
    </source>
</evidence>
<sequence length="572" mass="65579">MLTSLVVMVLSIYIALSLDQLIRWLATTMILITVWGFFYGLELASTSLDQMLHWIHFEYIGISFAPAVWLIFTLRYTGYRNWAKPVVIIGTFTIPALTLFMVISNDLHHLHYAKTFLVTEGSPFPILGIERGPYYIIHVIYSYLAFLLGTIILWRRFQFSDPLYKNQTRLLIVGGLFPLVFNFFYQTGLISPLGFIDLTPFAFLATYLILGLAILKYGLFSIKPIAHSKIMESLTKGVLVFNIHQRVIDFNSKVKSFCKDPQKIRIGAQAEEIFKSEESLLRIFENPIEQILTFKPEGSDRTVRLEVMQINDKNSEQMGLIFLFDDLTEELETTEKLRKQTEDLQKLNDLKDKFFSIISHDLKGPIFGVKELIHMTQIGMISKEELLEMLPEVSKNMEQVAILLENLLAWASSQIRKEQVEIQEFDILQLIEQQKKLLDRIANEKQIEIKIQESEPTFIMADRNMTDLVLRNLINNSIKFSKPGSKVLLSIEKVNEEAKICIQDFGTGISPENLQKIEEGVSFTTRGVNYESGTGLGLVLVREYISKNKGRLEIESKVQVGTTFCIFLPLAK</sequence>
<evidence type="ECO:0000256" key="5">
    <source>
        <dbReference type="ARBA" id="ARBA00022777"/>
    </source>
</evidence>
<reference evidence="10 11" key="1">
    <citation type="submission" date="2022-08" db="EMBL/GenBank/DDBJ databases">
        <title>Algoriphagus sp. CAU 1643 isolated from mud.</title>
        <authorList>
            <person name="Kim W."/>
        </authorList>
    </citation>
    <scope>NUCLEOTIDE SEQUENCE [LARGE SCALE GENOMIC DNA]</scope>
    <source>
        <strain evidence="10 11">CAU 1643</strain>
    </source>
</reference>
<dbReference type="PROSITE" id="PS50113">
    <property type="entry name" value="PAC"/>
    <property type="match status" value="1"/>
</dbReference>
<comment type="caution">
    <text evidence="10">The sequence shown here is derived from an EMBL/GenBank/DDBJ whole genome shotgun (WGS) entry which is preliminary data.</text>
</comment>
<dbReference type="PANTHER" id="PTHR45453:SF1">
    <property type="entry name" value="PHOSPHATE REGULON SENSOR PROTEIN PHOR"/>
    <property type="match status" value="1"/>
</dbReference>
<dbReference type="GO" id="GO:0005524">
    <property type="term" value="F:ATP binding"/>
    <property type="evidence" value="ECO:0007669"/>
    <property type="project" value="UniProtKB-KW"/>
</dbReference>
<evidence type="ECO:0000256" key="7">
    <source>
        <dbReference type="SAM" id="Phobius"/>
    </source>
</evidence>
<protein>
    <recommendedName>
        <fullName evidence="2">histidine kinase</fullName>
        <ecNumber evidence="2">2.7.13.3</ecNumber>
    </recommendedName>
</protein>
<dbReference type="Gene3D" id="3.30.450.20">
    <property type="entry name" value="PAS domain"/>
    <property type="match status" value="1"/>
</dbReference>
<gene>
    <name evidence="10" type="ORF">NY014_01665</name>
</gene>
<keyword evidence="7" id="KW-1133">Transmembrane helix</keyword>
<keyword evidence="7" id="KW-0472">Membrane</keyword>
<proteinExistence type="predicted"/>
<dbReference type="InterPro" id="IPR000700">
    <property type="entry name" value="PAS-assoc_C"/>
</dbReference>
<feature type="transmembrane region" description="Helical" evidence="7">
    <location>
        <begin position="166"/>
        <end position="186"/>
    </location>
</feature>
<dbReference type="Pfam" id="PF02518">
    <property type="entry name" value="HATPase_c"/>
    <property type="match status" value="1"/>
</dbReference>
<dbReference type="InterPro" id="IPR036890">
    <property type="entry name" value="HATPase_C_sf"/>
</dbReference>
<dbReference type="SUPFAM" id="SSF55874">
    <property type="entry name" value="ATPase domain of HSP90 chaperone/DNA topoisomerase II/histidine kinase"/>
    <property type="match status" value="1"/>
</dbReference>
<keyword evidence="10" id="KW-0547">Nucleotide-binding</keyword>
<evidence type="ECO:0000256" key="2">
    <source>
        <dbReference type="ARBA" id="ARBA00012438"/>
    </source>
</evidence>
<keyword evidence="3" id="KW-0597">Phosphoprotein</keyword>
<dbReference type="SUPFAM" id="SSF47384">
    <property type="entry name" value="Homodimeric domain of signal transducing histidine kinase"/>
    <property type="match status" value="1"/>
</dbReference>
<evidence type="ECO:0000259" key="8">
    <source>
        <dbReference type="PROSITE" id="PS50109"/>
    </source>
</evidence>
<keyword evidence="4" id="KW-0808">Transferase</keyword>
<dbReference type="PANTHER" id="PTHR45453">
    <property type="entry name" value="PHOSPHATE REGULON SENSOR PROTEIN PHOR"/>
    <property type="match status" value="1"/>
</dbReference>
<feature type="domain" description="Histidine kinase" evidence="8">
    <location>
        <begin position="357"/>
        <end position="572"/>
    </location>
</feature>
<dbReference type="SMART" id="SM00387">
    <property type="entry name" value="HATPase_c"/>
    <property type="match status" value="1"/>
</dbReference>
<dbReference type="InterPro" id="IPR050351">
    <property type="entry name" value="BphY/WalK/GraS-like"/>
</dbReference>
<keyword evidence="10" id="KW-0067">ATP-binding</keyword>
<dbReference type="Proteomes" id="UP001206788">
    <property type="component" value="Unassembled WGS sequence"/>
</dbReference>
<keyword evidence="7" id="KW-0812">Transmembrane</keyword>
<evidence type="ECO:0000256" key="1">
    <source>
        <dbReference type="ARBA" id="ARBA00000085"/>
    </source>
</evidence>
<evidence type="ECO:0000259" key="9">
    <source>
        <dbReference type="PROSITE" id="PS50113"/>
    </source>
</evidence>
<dbReference type="InterPro" id="IPR004358">
    <property type="entry name" value="Sig_transdc_His_kin-like_C"/>
</dbReference>
<dbReference type="Gene3D" id="1.10.287.130">
    <property type="match status" value="1"/>
</dbReference>
<dbReference type="Gene3D" id="3.30.565.10">
    <property type="entry name" value="Histidine kinase-like ATPase, C-terminal domain"/>
    <property type="match status" value="1"/>
</dbReference>
<name>A0ABT2G514_9BACT</name>
<comment type="catalytic activity">
    <reaction evidence="1">
        <text>ATP + protein L-histidine = ADP + protein N-phospho-L-histidine.</text>
        <dbReference type="EC" id="2.7.13.3"/>
    </reaction>
</comment>
<dbReference type="CDD" id="cd00082">
    <property type="entry name" value="HisKA"/>
    <property type="match status" value="1"/>
</dbReference>
<evidence type="ECO:0000313" key="10">
    <source>
        <dbReference type="EMBL" id="MCS5489115.1"/>
    </source>
</evidence>
<organism evidence="10 11">
    <name type="scientific">Algoriphagus limi</name>
    <dbReference type="NCBI Taxonomy" id="2975273"/>
    <lineage>
        <taxon>Bacteria</taxon>
        <taxon>Pseudomonadati</taxon>
        <taxon>Bacteroidota</taxon>
        <taxon>Cytophagia</taxon>
        <taxon>Cytophagales</taxon>
        <taxon>Cyclobacteriaceae</taxon>
        <taxon>Algoriphagus</taxon>
    </lineage>
</organism>
<keyword evidence="11" id="KW-1185">Reference proteome</keyword>
<keyword evidence="5" id="KW-0418">Kinase</keyword>
<feature type="transmembrane region" description="Helical" evidence="7">
    <location>
        <begin position="53"/>
        <end position="74"/>
    </location>
</feature>
<dbReference type="PROSITE" id="PS50109">
    <property type="entry name" value="HIS_KIN"/>
    <property type="match status" value="1"/>
</dbReference>
<feature type="domain" description="PAC" evidence="9">
    <location>
        <begin position="286"/>
        <end position="339"/>
    </location>
</feature>
<evidence type="ECO:0000313" key="11">
    <source>
        <dbReference type="Proteomes" id="UP001206788"/>
    </source>
</evidence>
<dbReference type="EMBL" id="JANWGH010000001">
    <property type="protein sequence ID" value="MCS5489115.1"/>
    <property type="molecule type" value="Genomic_DNA"/>
</dbReference>
<dbReference type="PRINTS" id="PR00344">
    <property type="entry name" value="BCTRLSENSOR"/>
</dbReference>
<dbReference type="InterPro" id="IPR036097">
    <property type="entry name" value="HisK_dim/P_sf"/>
</dbReference>
<feature type="transmembrane region" description="Helical" evidence="7">
    <location>
        <begin position="21"/>
        <end position="41"/>
    </location>
</feature>
<keyword evidence="6" id="KW-0902">Two-component regulatory system</keyword>
<feature type="transmembrane region" description="Helical" evidence="7">
    <location>
        <begin position="86"/>
        <end position="104"/>
    </location>
</feature>
<dbReference type="InterPro" id="IPR003661">
    <property type="entry name" value="HisK_dim/P_dom"/>
</dbReference>